<reference evidence="1 2" key="1">
    <citation type="journal article" date="2015" name="Genome Biol.">
        <title>Comparative genomics of Steinernema reveals deeply conserved gene regulatory networks.</title>
        <authorList>
            <person name="Dillman A.R."/>
            <person name="Macchietto M."/>
            <person name="Porter C.F."/>
            <person name="Rogers A."/>
            <person name="Williams B."/>
            <person name="Antoshechkin I."/>
            <person name="Lee M.M."/>
            <person name="Goodwin Z."/>
            <person name="Lu X."/>
            <person name="Lewis E.E."/>
            <person name="Goodrich-Blair H."/>
            <person name="Stock S.P."/>
            <person name="Adams B.J."/>
            <person name="Sternberg P.W."/>
            <person name="Mortazavi A."/>
        </authorList>
    </citation>
    <scope>NUCLEOTIDE SEQUENCE [LARGE SCALE GENOMIC DNA]</scope>
    <source>
        <strain evidence="1 2">ALL</strain>
    </source>
</reference>
<dbReference type="Proteomes" id="UP000298663">
    <property type="component" value="Unassembled WGS sequence"/>
</dbReference>
<gene>
    <name evidence="1" type="ORF">L596_013152</name>
</gene>
<protein>
    <submittedName>
        <fullName evidence="1">Uncharacterized protein</fullName>
    </submittedName>
</protein>
<organism evidence="1 2">
    <name type="scientific">Steinernema carpocapsae</name>
    <name type="common">Entomopathogenic nematode</name>
    <dbReference type="NCBI Taxonomy" id="34508"/>
    <lineage>
        <taxon>Eukaryota</taxon>
        <taxon>Metazoa</taxon>
        <taxon>Ecdysozoa</taxon>
        <taxon>Nematoda</taxon>
        <taxon>Chromadorea</taxon>
        <taxon>Rhabditida</taxon>
        <taxon>Tylenchina</taxon>
        <taxon>Panagrolaimomorpha</taxon>
        <taxon>Strongyloidoidea</taxon>
        <taxon>Steinernematidae</taxon>
        <taxon>Steinernema</taxon>
    </lineage>
</organism>
<comment type="caution">
    <text evidence="1">The sequence shown here is derived from an EMBL/GenBank/DDBJ whole genome shotgun (WGS) entry which is preliminary data.</text>
</comment>
<name>A0A4U5NZ94_STECR</name>
<evidence type="ECO:0000313" key="2">
    <source>
        <dbReference type="Proteomes" id="UP000298663"/>
    </source>
</evidence>
<proteinExistence type="predicted"/>
<evidence type="ECO:0000313" key="1">
    <source>
        <dbReference type="EMBL" id="TKR88987.1"/>
    </source>
</evidence>
<accession>A0A4U5NZ94</accession>
<sequence length="93" mass="10759">MLYPATNALKPLFDFIRSFADRSLSPLVSVNAHWTFRMDGICGEIYVNIIDSFYADLSEEDNPLIKYPEDTVKLKIDDVYIRVSKKVRDHSET</sequence>
<keyword evidence="2" id="KW-1185">Reference proteome</keyword>
<dbReference type="AlphaFoldDB" id="A0A4U5NZ94"/>
<reference evidence="1 2" key="2">
    <citation type="journal article" date="2019" name="G3 (Bethesda)">
        <title>Hybrid Assembly of the Genome of the Entomopathogenic Nematode Steinernema carpocapsae Identifies the X-Chromosome.</title>
        <authorList>
            <person name="Serra L."/>
            <person name="Macchietto M."/>
            <person name="Macias-Munoz A."/>
            <person name="McGill C.J."/>
            <person name="Rodriguez I.M."/>
            <person name="Rodriguez B."/>
            <person name="Murad R."/>
            <person name="Mortazavi A."/>
        </authorList>
    </citation>
    <scope>NUCLEOTIDE SEQUENCE [LARGE SCALE GENOMIC DNA]</scope>
    <source>
        <strain evidence="1 2">ALL</strain>
    </source>
</reference>
<dbReference type="EMBL" id="AZBU02000003">
    <property type="protein sequence ID" value="TKR88987.1"/>
    <property type="molecule type" value="Genomic_DNA"/>
</dbReference>